<name>A0ABT7P392_MYCIT</name>
<reference evidence="2" key="2">
    <citation type="submission" date="2023-06" db="EMBL/GenBank/DDBJ databases">
        <title>Itaconate inhibition of nontuberculous mycobacteria.</title>
        <authorList>
            <person name="Spilker T."/>
        </authorList>
    </citation>
    <scope>NUCLEOTIDE SEQUENCE [LARGE SCALE GENOMIC DNA]</scope>
    <source>
        <strain evidence="2">FLAC1071</strain>
    </source>
</reference>
<accession>A0ABT7P392</accession>
<evidence type="ECO:0000313" key="1">
    <source>
        <dbReference type="EMBL" id="MDM3927749.1"/>
    </source>
</evidence>
<protein>
    <submittedName>
        <fullName evidence="1">Uncharacterized protein</fullName>
    </submittedName>
</protein>
<reference evidence="1 2" key="1">
    <citation type="submission" date="2023-06" db="EMBL/GenBank/DDBJ databases">
        <title>Itaconate inhibition of nontuberculous mycobacteria.</title>
        <authorList>
            <person name="Breen P."/>
            <person name="Zimbric M."/>
            <person name="Caverly L."/>
        </authorList>
    </citation>
    <scope>NUCLEOTIDE SEQUENCE [LARGE SCALE GENOMIC DNA]</scope>
    <source>
        <strain evidence="1 2">FLAC1071</strain>
    </source>
</reference>
<dbReference type="Proteomes" id="UP001529272">
    <property type="component" value="Unassembled WGS sequence"/>
</dbReference>
<keyword evidence="2" id="KW-1185">Reference proteome</keyword>
<gene>
    <name evidence="1" type="ORF">QRB35_17200</name>
</gene>
<sequence>MEADEWQSGPPVYRVVFGVTRHVKGQHGAIGTVRPTVIQLVDGTIDDGSSVEPPVVHVNLEAGYALTAAQTRDLAQLLVAAAAEADQMSSAR</sequence>
<dbReference type="EMBL" id="JASZZX010000016">
    <property type="protein sequence ID" value="MDM3927749.1"/>
    <property type="molecule type" value="Genomic_DNA"/>
</dbReference>
<proteinExistence type="predicted"/>
<evidence type="ECO:0000313" key="2">
    <source>
        <dbReference type="Proteomes" id="UP001529272"/>
    </source>
</evidence>
<organism evidence="1 2">
    <name type="scientific">Mycobacterium intracellulare subsp. chimaera</name>
    <dbReference type="NCBI Taxonomy" id="222805"/>
    <lineage>
        <taxon>Bacteria</taxon>
        <taxon>Bacillati</taxon>
        <taxon>Actinomycetota</taxon>
        <taxon>Actinomycetes</taxon>
        <taxon>Mycobacteriales</taxon>
        <taxon>Mycobacteriaceae</taxon>
        <taxon>Mycobacterium</taxon>
        <taxon>Mycobacterium avium complex (MAC)</taxon>
    </lineage>
</organism>
<comment type="caution">
    <text evidence="1">The sequence shown here is derived from an EMBL/GenBank/DDBJ whole genome shotgun (WGS) entry which is preliminary data.</text>
</comment>
<dbReference type="RefSeq" id="WP_069954065.1">
    <property type="nucleotide sequence ID" value="NZ_CP012886.2"/>
</dbReference>